<evidence type="ECO:0000256" key="4">
    <source>
        <dbReference type="RuleBase" id="RU361169"/>
    </source>
</evidence>
<dbReference type="Pfam" id="PF00295">
    <property type="entry name" value="Glyco_hydro_28"/>
    <property type="match status" value="1"/>
</dbReference>
<dbReference type="InterPro" id="IPR036514">
    <property type="entry name" value="SGNH_hydro_sf"/>
</dbReference>
<organism evidence="7 8">
    <name type="scientific">Hymenobacter arizonensis</name>
    <name type="common">Siccationidurans arizonensis</name>
    <dbReference type="NCBI Taxonomy" id="1227077"/>
    <lineage>
        <taxon>Bacteria</taxon>
        <taxon>Pseudomonadati</taxon>
        <taxon>Bacteroidota</taxon>
        <taxon>Cytophagia</taxon>
        <taxon>Cytophagales</taxon>
        <taxon>Hymenobacteraceae</taxon>
        <taxon>Hymenobacter</taxon>
    </lineage>
</organism>
<evidence type="ECO:0000256" key="1">
    <source>
        <dbReference type="ARBA" id="ARBA00008834"/>
    </source>
</evidence>
<dbReference type="Gene3D" id="2.160.20.10">
    <property type="entry name" value="Single-stranded right-handed beta-helix, Pectin lyase-like"/>
    <property type="match status" value="1"/>
</dbReference>
<proteinExistence type="inferred from homology"/>
<dbReference type="Gene3D" id="3.40.50.1110">
    <property type="entry name" value="SGNH hydrolase"/>
    <property type="match status" value="1"/>
</dbReference>
<dbReference type="AlphaFoldDB" id="A0A1I5Y9V6"/>
<feature type="chain" id="PRO_5011544493" evidence="5">
    <location>
        <begin position="21"/>
        <end position="788"/>
    </location>
</feature>
<dbReference type="Pfam" id="PF13472">
    <property type="entry name" value="Lipase_GDSL_2"/>
    <property type="match status" value="1"/>
</dbReference>
<evidence type="ECO:0000256" key="2">
    <source>
        <dbReference type="ARBA" id="ARBA00022801"/>
    </source>
</evidence>
<keyword evidence="2 4" id="KW-0378">Hydrolase</keyword>
<keyword evidence="8" id="KW-1185">Reference proteome</keyword>
<dbReference type="SUPFAM" id="SSF51126">
    <property type="entry name" value="Pectin lyase-like"/>
    <property type="match status" value="1"/>
</dbReference>
<evidence type="ECO:0000259" key="6">
    <source>
        <dbReference type="Pfam" id="PF13472"/>
    </source>
</evidence>
<evidence type="ECO:0000313" key="7">
    <source>
        <dbReference type="EMBL" id="SFQ40880.1"/>
    </source>
</evidence>
<dbReference type="Proteomes" id="UP000199029">
    <property type="component" value="Unassembled WGS sequence"/>
</dbReference>
<dbReference type="GO" id="GO:0016788">
    <property type="term" value="F:hydrolase activity, acting on ester bonds"/>
    <property type="evidence" value="ECO:0007669"/>
    <property type="project" value="UniProtKB-ARBA"/>
</dbReference>
<dbReference type="InterPro" id="IPR012334">
    <property type="entry name" value="Pectin_lyas_fold"/>
</dbReference>
<accession>A0A1I5Y9V6</accession>
<evidence type="ECO:0000256" key="3">
    <source>
        <dbReference type="ARBA" id="ARBA00023295"/>
    </source>
</evidence>
<dbReference type="EMBL" id="FOXS01000002">
    <property type="protein sequence ID" value="SFQ40880.1"/>
    <property type="molecule type" value="Genomic_DNA"/>
</dbReference>
<dbReference type="PANTHER" id="PTHR31339:SF9">
    <property type="entry name" value="PLASMIN AND FIBRONECTIN-BINDING PROTEIN A"/>
    <property type="match status" value="1"/>
</dbReference>
<name>A0A1I5Y9V6_HYMAR</name>
<keyword evidence="3 4" id="KW-0326">Glycosidase</keyword>
<reference evidence="8" key="1">
    <citation type="submission" date="2016-10" db="EMBL/GenBank/DDBJ databases">
        <authorList>
            <person name="Varghese N."/>
            <person name="Submissions S."/>
        </authorList>
    </citation>
    <scope>NUCLEOTIDE SEQUENCE [LARGE SCALE GENOMIC DNA]</scope>
    <source>
        <strain evidence="8">OR362-8,ATCC BAA-1266,JCM 13504</strain>
    </source>
</reference>
<dbReference type="InterPro" id="IPR051801">
    <property type="entry name" value="GH28_Enzymes"/>
</dbReference>
<feature type="domain" description="SGNH hydrolase-type esterase" evidence="6">
    <location>
        <begin position="34"/>
        <end position="197"/>
    </location>
</feature>
<comment type="similarity">
    <text evidence="1 4">Belongs to the glycosyl hydrolase 28 family.</text>
</comment>
<dbReference type="InterPro" id="IPR006626">
    <property type="entry name" value="PbH1"/>
</dbReference>
<dbReference type="InterPro" id="IPR011050">
    <property type="entry name" value="Pectin_lyase_fold/virulence"/>
</dbReference>
<dbReference type="SUPFAM" id="SSF52266">
    <property type="entry name" value="SGNH hydrolase"/>
    <property type="match status" value="1"/>
</dbReference>
<dbReference type="PANTHER" id="PTHR31339">
    <property type="entry name" value="PECTIN LYASE-RELATED"/>
    <property type="match status" value="1"/>
</dbReference>
<dbReference type="RefSeq" id="WP_369407591.1">
    <property type="nucleotide sequence ID" value="NZ_FOXS01000002.1"/>
</dbReference>
<protein>
    <submittedName>
        <fullName evidence="7">DNA sulfur modification protein DndE</fullName>
    </submittedName>
</protein>
<keyword evidence="5" id="KW-0732">Signal</keyword>
<gene>
    <name evidence="7" type="ORF">SAMN04515668_2312</name>
</gene>
<feature type="signal peptide" evidence="5">
    <location>
        <begin position="1"/>
        <end position="20"/>
    </location>
</feature>
<sequence>MMKSTLVLLLAGIAAFLTLAFRPAAEPKTQIFLVGDSTMSEKADLTKPERGWGMEFGQYFDGSVTIRNTAVNGRSTKSFLREGRWAKVLEELKPGDWVFIQFGHNDSKAEDSVRSAPAQTLYRQLLTKYVQEAKKKGANPVLLTPVGRRYFDDKGKRKDDHGAYPSVVREVAKAQKVPLIDLHEKSWAMYSAMGEEGTRPLFWSYLNGYYQPNPVAPAKNDNTHFSEYGATRVAQLVAQSVKEQNLALASRLARAPYDGKYAHDLPVVLEPVFKKDTFNLTKYGAVADGQTLNTEAFRKAIDACAVNGGTVLVPRGLWLTGPIVLKSNVNLHLATGALVQFSAKPLDYPLVSTTWEGEEAIRSQAPISGVDLTNIAITGKGTFDGAGDAWRPVKKSKLNDSQWKTLVASGGVLNDKKDFWYPSASSLKGNQMAAAGTLPKGTDPKNLDDIRDYLRPNMLSLTRCKQILFEGFTIQNSPAWTIHPLLCENITLRNVTAKNPWYGQNTDALDLESCRNGVVEGCTFDVGDDGICIKSGRDEQGRKRGVPTENFIIRDTKVYHAHGGFVIGSEMSGGARNIYVNNCTFMGTDVGLRFKTARGRGGVVENIFVDGVDMTDIAGEAILFDMYYAAKDPVPLAGESTAPPVMKAEPLNEGTPQLRGFRIRNVTCKGATTGILVRGLPEMSIKDISLENIVLESKKGLVCQEAENIRLKNVTLLSTDTAPVMEVQNSRNIALDGIRYTNGADLLLRVTGDRSKDIRLANTNTKQAKKDVELGQKVAKKTVVMAKR</sequence>
<dbReference type="InterPro" id="IPR037459">
    <property type="entry name" value="RhgT-like"/>
</dbReference>
<dbReference type="CDD" id="cd01821">
    <property type="entry name" value="Rhamnogalacturan_acetylesterase_like"/>
    <property type="match status" value="1"/>
</dbReference>
<dbReference type="GO" id="GO:0004650">
    <property type="term" value="F:polygalacturonase activity"/>
    <property type="evidence" value="ECO:0007669"/>
    <property type="project" value="InterPro"/>
</dbReference>
<evidence type="ECO:0000256" key="5">
    <source>
        <dbReference type="SAM" id="SignalP"/>
    </source>
</evidence>
<dbReference type="InterPro" id="IPR000743">
    <property type="entry name" value="Glyco_hydro_28"/>
</dbReference>
<dbReference type="InterPro" id="IPR013830">
    <property type="entry name" value="SGNH_hydro"/>
</dbReference>
<dbReference type="GO" id="GO:0005975">
    <property type="term" value="P:carbohydrate metabolic process"/>
    <property type="evidence" value="ECO:0007669"/>
    <property type="project" value="InterPro"/>
</dbReference>
<dbReference type="SMART" id="SM00710">
    <property type="entry name" value="PbH1"/>
    <property type="match status" value="7"/>
</dbReference>
<evidence type="ECO:0000313" key="8">
    <source>
        <dbReference type="Proteomes" id="UP000199029"/>
    </source>
</evidence>
<dbReference type="STRING" id="1227077.SAMN04515668_2312"/>